<dbReference type="GO" id="GO:0004130">
    <property type="term" value="F:cytochrome-c peroxidase activity"/>
    <property type="evidence" value="ECO:0007669"/>
    <property type="project" value="TreeGrafter"/>
</dbReference>
<evidence type="ECO:0000256" key="2">
    <source>
        <dbReference type="ARBA" id="ARBA00022723"/>
    </source>
</evidence>
<dbReference type="AlphaFoldDB" id="A0A918XP57"/>
<protein>
    <recommendedName>
        <fullName evidence="6">Cytochrome c domain-containing protein</fullName>
    </recommendedName>
</protein>
<dbReference type="PANTHER" id="PTHR30600:SF9">
    <property type="entry name" value="BLR7738 PROTEIN"/>
    <property type="match status" value="1"/>
</dbReference>
<feature type="domain" description="Cytochrome c" evidence="6">
    <location>
        <begin position="277"/>
        <end position="456"/>
    </location>
</feature>
<sequence>MRKLLTLAATVAIGLSALTVPAAAEETAAERGYRTLLTVPIGVRLMTEADFDRIWQVWPEPARSRAEKASPGERLQMTLARYGFQLTADRPGNLPQQFTADDKGNVSINCLACHGGPVEGKVTIGLGNSLINLRTFTDDLARYLAANGREPSPPPPKAPPFAEEPTRGLNNAWGAAISFMAMRDRDLNVTEAPQFPVKAPDELDIPVKTPPFWLSKRKTRYYYDAFIGKTHRDIMQFVFEYSVTPQQVAEMEPYFKDIFAWINSVQPPKYPGDIDRTAADRGRLVYLKNCASCHGTYSGEGSYPERVIPLDEIGTDPVRVHDFPVAFKRHLAEGWVGDYGAVALYPETGGYVAPPLDGIWANAPYLHNGSVPTMWDLLTPDARPAVWLRTDNGYDHTKMGLEVTRFTAVPDGVTPEDRRLYYRTALRGLSNAGHRYPATDLSEQEKTNLIEYLKTL</sequence>
<dbReference type="SUPFAM" id="SSF46626">
    <property type="entry name" value="Cytochrome c"/>
    <property type="match status" value="1"/>
</dbReference>
<evidence type="ECO:0000256" key="4">
    <source>
        <dbReference type="PROSITE-ProRule" id="PRU00433"/>
    </source>
</evidence>
<feature type="signal peptide" evidence="5">
    <location>
        <begin position="1"/>
        <end position="24"/>
    </location>
</feature>
<evidence type="ECO:0000313" key="8">
    <source>
        <dbReference type="Proteomes" id="UP000630353"/>
    </source>
</evidence>
<reference evidence="7" key="2">
    <citation type="submission" date="2020-09" db="EMBL/GenBank/DDBJ databases">
        <authorList>
            <person name="Sun Q."/>
            <person name="Kim S."/>
        </authorList>
    </citation>
    <scope>NUCLEOTIDE SEQUENCE</scope>
    <source>
        <strain evidence="7">KCTC 42651</strain>
    </source>
</reference>
<dbReference type="Pfam" id="PF21419">
    <property type="entry name" value="RoxA-like_Cyt-c"/>
    <property type="match status" value="1"/>
</dbReference>
<evidence type="ECO:0000256" key="3">
    <source>
        <dbReference type="ARBA" id="ARBA00023004"/>
    </source>
</evidence>
<gene>
    <name evidence="7" type="ORF">GCM10017083_10300</name>
</gene>
<dbReference type="InterPro" id="IPR051395">
    <property type="entry name" value="Cytochrome_c_Peroxidase/MauG"/>
</dbReference>
<dbReference type="GO" id="GO:0009055">
    <property type="term" value="F:electron transfer activity"/>
    <property type="evidence" value="ECO:0007669"/>
    <property type="project" value="InterPro"/>
</dbReference>
<dbReference type="RefSeq" id="WP_189987861.1">
    <property type="nucleotide sequence ID" value="NZ_BMZS01000002.1"/>
</dbReference>
<dbReference type="Proteomes" id="UP000630353">
    <property type="component" value="Unassembled WGS sequence"/>
</dbReference>
<keyword evidence="2 4" id="KW-0479">Metal-binding</keyword>
<evidence type="ECO:0000256" key="1">
    <source>
        <dbReference type="ARBA" id="ARBA00022617"/>
    </source>
</evidence>
<keyword evidence="3 4" id="KW-0408">Iron</keyword>
<accession>A0A918XP57</accession>
<dbReference type="EMBL" id="BMZS01000002">
    <property type="protein sequence ID" value="GHD43767.1"/>
    <property type="molecule type" value="Genomic_DNA"/>
</dbReference>
<evidence type="ECO:0000256" key="5">
    <source>
        <dbReference type="SAM" id="SignalP"/>
    </source>
</evidence>
<dbReference type="InterPro" id="IPR036909">
    <property type="entry name" value="Cyt_c-like_dom_sf"/>
</dbReference>
<dbReference type="GO" id="GO:0020037">
    <property type="term" value="F:heme binding"/>
    <property type="evidence" value="ECO:0007669"/>
    <property type="project" value="InterPro"/>
</dbReference>
<organism evidence="7 8">
    <name type="scientific">Thalassobaculum fulvum</name>
    <dbReference type="NCBI Taxonomy" id="1633335"/>
    <lineage>
        <taxon>Bacteria</taxon>
        <taxon>Pseudomonadati</taxon>
        <taxon>Pseudomonadota</taxon>
        <taxon>Alphaproteobacteria</taxon>
        <taxon>Rhodospirillales</taxon>
        <taxon>Thalassobaculaceae</taxon>
        <taxon>Thalassobaculum</taxon>
    </lineage>
</organism>
<comment type="caution">
    <text evidence="7">The sequence shown here is derived from an EMBL/GenBank/DDBJ whole genome shotgun (WGS) entry which is preliminary data.</text>
</comment>
<name>A0A918XP57_9PROT</name>
<reference evidence="7" key="1">
    <citation type="journal article" date="2014" name="Int. J. Syst. Evol. Microbiol.">
        <title>Complete genome sequence of Corynebacterium casei LMG S-19264T (=DSM 44701T), isolated from a smear-ripened cheese.</title>
        <authorList>
            <consortium name="US DOE Joint Genome Institute (JGI-PGF)"/>
            <person name="Walter F."/>
            <person name="Albersmeier A."/>
            <person name="Kalinowski J."/>
            <person name="Ruckert C."/>
        </authorList>
    </citation>
    <scope>NUCLEOTIDE SEQUENCE</scope>
    <source>
        <strain evidence="7">KCTC 42651</strain>
    </source>
</reference>
<evidence type="ECO:0000259" key="6">
    <source>
        <dbReference type="PROSITE" id="PS51007"/>
    </source>
</evidence>
<dbReference type="PROSITE" id="PS51007">
    <property type="entry name" value="CYTC"/>
    <property type="match status" value="1"/>
</dbReference>
<dbReference type="GO" id="GO:0046872">
    <property type="term" value="F:metal ion binding"/>
    <property type="evidence" value="ECO:0007669"/>
    <property type="project" value="UniProtKB-KW"/>
</dbReference>
<keyword evidence="8" id="KW-1185">Reference proteome</keyword>
<evidence type="ECO:0000313" key="7">
    <source>
        <dbReference type="EMBL" id="GHD43767.1"/>
    </source>
</evidence>
<keyword evidence="5" id="KW-0732">Signal</keyword>
<dbReference type="PANTHER" id="PTHR30600">
    <property type="entry name" value="CYTOCHROME C PEROXIDASE-RELATED"/>
    <property type="match status" value="1"/>
</dbReference>
<dbReference type="Gene3D" id="1.10.760.10">
    <property type="entry name" value="Cytochrome c-like domain"/>
    <property type="match status" value="1"/>
</dbReference>
<proteinExistence type="predicted"/>
<feature type="chain" id="PRO_5037392612" description="Cytochrome c domain-containing protein" evidence="5">
    <location>
        <begin position="25"/>
        <end position="456"/>
    </location>
</feature>
<keyword evidence="1 4" id="KW-0349">Heme</keyword>
<dbReference type="InterPro" id="IPR009056">
    <property type="entry name" value="Cyt_c-like_dom"/>
</dbReference>